<proteinExistence type="inferred from homology"/>
<feature type="binding site" evidence="14">
    <location>
        <position position="119"/>
    </location>
    <ligand>
        <name>(2R)-3-phosphoglycerate</name>
        <dbReference type="ChEBI" id="CHEBI:58272"/>
    </ligand>
</feature>
<gene>
    <name evidence="13" type="primary">pgk</name>
    <name evidence="17" type="ORF">A2806_04380</name>
</gene>
<dbReference type="EC" id="2.7.2.3" evidence="5 13"/>
<keyword evidence="12 13" id="KW-0324">Glycolysis</keyword>
<feature type="binding site" evidence="13 14">
    <location>
        <begin position="21"/>
        <end position="23"/>
    </location>
    <ligand>
        <name>substrate</name>
    </ligand>
</feature>
<comment type="pathway">
    <text evidence="2 13">Carbohydrate degradation; glycolysis; pyruvate from D-glyceraldehyde 3-phosphate: step 2/5.</text>
</comment>
<evidence type="ECO:0000256" key="11">
    <source>
        <dbReference type="ARBA" id="ARBA00022840"/>
    </source>
</evidence>
<evidence type="ECO:0000256" key="12">
    <source>
        <dbReference type="ARBA" id="ARBA00023152"/>
    </source>
</evidence>
<evidence type="ECO:0000256" key="5">
    <source>
        <dbReference type="ARBA" id="ARBA00013061"/>
    </source>
</evidence>
<dbReference type="PRINTS" id="PR00477">
    <property type="entry name" value="PHGLYCKINASE"/>
</dbReference>
<dbReference type="FunFam" id="3.40.50.1260:FF:000031">
    <property type="entry name" value="Phosphoglycerate kinase 1"/>
    <property type="match status" value="1"/>
</dbReference>
<comment type="catalytic activity">
    <reaction evidence="1 13 16">
        <text>(2R)-3-phosphoglycerate + ATP = (2R)-3-phospho-glyceroyl phosphate + ADP</text>
        <dbReference type="Rhea" id="RHEA:14801"/>
        <dbReference type="ChEBI" id="CHEBI:30616"/>
        <dbReference type="ChEBI" id="CHEBI:57604"/>
        <dbReference type="ChEBI" id="CHEBI:58272"/>
        <dbReference type="ChEBI" id="CHEBI:456216"/>
        <dbReference type="EC" id="2.7.2.3"/>
    </reaction>
</comment>
<dbReference type="InterPro" id="IPR001576">
    <property type="entry name" value="Phosphoglycerate_kinase"/>
</dbReference>
<dbReference type="Proteomes" id="UP000177629">
    <property type="component" value="Unassembled WGS sequence"/>
</dbReference>
<dbReference type="InterPro" id="IPR015824">
    <property type="entry name" value="Phosphoglycerate_kinase_N"/>
</dbReference>
<dbReference type="STRING" id="1802362.A2806_04380"/>
<comment type="subcellular location">
    <subcellularLocation>
        <location evidence="13">Cytoplasm</location>
    </subcellularLocation>
</comment>
<evidence type="ECO:0000256" key="7">
    <source>
        <dbReference type="ARBA" id="ARBA00022490"/>
    </source>
</evidence>
<dbReference type="Pfam" id="PF00162">
    <property type="entry name" value="PGK"/>
    <property type="match status" value="1"/>
</dbReference>
<feature type="binding site" evidence="13 15">
    <location>
        <position position="202"/>
    </location>
    <ligand>
        <name>ATP</name>
        <dbReference type="ChEBI" id="CHEBI:30616"/>
    </ligand>
</feature>
<evidence type="ECO:0000313" key="18">
    <source>
        <dbReference type="Proteomes" id="UP000177629"/>
    </source>
</evidence>
<dbReference type="GO" id="GO:0004618">
    <property type="term" value="F:phosphoglycerate kinase activity"/>
    <property type="evidence" value="ECO:0007669"/>
    <property type="project" value="UniProtKB-UniRule"/>
</dbReference>
<keyword evidence="11 13" id="KW-0067">ATP-binding</keyword>
<comment type="caution">
    <text evidence="17">The sequence shown here is derived from an EMBL/GenBank/DDBJ whole genome shotgun (WGS) entry which is preliminary data.</text>
</comment>
<evidence type="ECO:0000256" key="3">
    <source>
        <dbReference type="ARBA" id="ARBA00008982"/>
    </source>
</evidence>
<dbReference type="EMBL" id="MHSS01000002">
    <property type="protein sequence ID" value="OHA48902.1"/>
    <property type="molecule type" value="Genomic_DNA"/>
</dbReference>
<dbReference type="AlphaFoldDB" id="A0A1G2PMS5"/>
<comment type="subunit">
    <text evidence="4 13">Monomer.</text>
</comment>
<evidence type="ECO:0000256" key="16">
    <source>
        <dbReference type="RuleBase" id="RU000532"/>
    </source>
</evidence>
<sequence length="389" mass="42163">MSMKTLQSMDVGGKRVIVRADLNVSFREDGAISDDFRLKAFLPTLRTLQSRDAITLVFSHLGRPDGKRVERFALKPVAEKLSELLGKDILFIDETVGKKASAAAQNAKPGDIIVFENLRFNPGEESNDSSFARELSELGELYVDDAFGVCHRAHASVVGLPKLLPSAAGMLLVREIATLTALRDNPERPLTVILGGAKISTKLPIVKHMLPRTDALCLGGALANTVLKAKGFHVGRSMIEESMVEQMKELVQDGKKLHLPKDVVVAQEALANAVVRTCLTGEVHEQEMMLDIGPKTAEEFMEIAQKSRTVFWNGPLGWTEIPAFAKGTEYVARRLGDIEGFTVVGGGDIVAALANMRLLDKFKFISTGGGAMLEFLAGKELPGVAALTQ</sequence>
<name>A0A1G2PMS5_9BACT</name>
<evidence type="ECO:0000313" key="17">
    <source>
        <dbReference type="EMBL" id="OHA48902.1"/>
    </source>
</evidence>
<feature type="binding site" evidence="14">
    <location>
        <position position="152"/>
    </location>
    <ligand>
        <name>(2R)-3-phosphoglycerate</name>
        <dbReference type="ChEBI" id="CHEBI:58272"/>
    </ligand>
</feature>
<dbReference type="PANTHER" id="PTHR11406">
    <property type="entry name" value="PHOSPHOGLYCERATE KINASE"/>
    <property type="match status" value="1"/>
</dbReference>
<keyword evidence="8 13" id="KW-0808">Transferase</keyword>
<comment type="caution">
    <text evidence="13">Lacks conserved residue(s) required for the propagation of feature annotation.</text>
</comment>
<organism evidence="17 18">
    <name type="scientific">Candidatus Terrybacteria bacterium RIFCSPHIGHO2_01_FULL_48_17</name>
    <dbReference type="NCBI Taxonomy" id="1802362"/>
    <lineage>
        <taxon>Bacteria</taxon>
        <taxon>Candidatus Terryibacteriota</taxon>
    </lineage>
</organism>
<feature type="binding site" evidence="13">
    <location>
        <position position="119"/>
    </location>
    <ligand>
        <name>substrate</name>
    </ligand>
</feature>
<evidence type="ECO:0000256" key="6">
    <source>
        <dbReference type="ARBA" id="ARBA00016471"/>
    </source>
</evidence>
<evidence type="ECO:0000256" key="10">
    <source>
        <dbReference type="ARBA" id="ARBA00022777"/>
    </source>
</evidence>
<keyword evidence="9 13" id="KW-0547">Nucleotide-binding</keyword>
<reference evidence="17 18" key="1">
    <citation type="journal article" date="2016" name="Nat. Commun.">
        <title>Thousands of microbial genomes shed light on interconnected biogeochemical processes in an aquifer system.</title>
        <authorList>
            <person name="Anantharaman K."/>
            <person name="Brown C.T."/>
            <person name="Hug L.A."/>
            <person name="Sharon I."/>
            <person name="Castelle C.J."/>
            <person name="Probst A.J."/>
            <person name="Thomas B.C."/>
            <person name="Singh A."/>
            <person name="Wilkins M.J."/>
            <person name="Karaoz U."/>
            <person name="Brodie E.L."/>
            <person name="Williams K.H."/>
            <person name="Hubbard S.S."/>
            <person name="Banfield J.F."/>
        </authorList>
    </citation>
    <scope>NUCLEOTIDE SEQUENCE [LARGE SCALE GENOMIC DNA]</scope>
</reference>
<feature type="binding site" evidence="13">
    <location>
        <begin position="346"/>
        <end position="349"/>
    </location>
    <ligand>
        <name>ATP</name>
        <dbReference type="ChEBI" id="CHEBI:30616"/>
    </ligand>
</feature>
<evidence type="ECO:0000256" key="4">
    <source>
        <dbReference type="ARBA" id="ARBA00011245"/>
    </source>
</evidence>
<evidence type="ECO:0000256" key="14">
    <source>
        <dbReference type="PIRSR" id="PIRSR000724-1"/>
    </source>
</evidence>
<dbReference type="SUPFAM" id="SSF53748">
    <property type="entry name" value="Phosphoglycerate kinase"/>
    <property type="match status" value="1"/>
</dbReference>
<dbReference type="UniPathway" id="UPA00109">
    <property type="reaction ID" value="UER00185"/>
</dbReference>
<evidence type="ECO:0000256" key="2">
    <source>
        <dbReference type="ARBA" id="ARBA00004838"/>
    </source>
</evidence>
<dbReference type="HAMAP" id="MF_00145">
    <property type="entry name" value="Phosphoglyc_kinase"/>
    <property type="match status" value="1"/>
</dbReference>
<feature type="binding site" evidence="13">
    <location>
        <position position="37"/>
    </location>
    <ligand>
        <name>substrate</name>
    </ligand>
</feature>
<dbReference type="InterPro" id="IPR036043">
    <property type="entry name" value="Phosphoglycerate_kinase_sf"/>
</dbReference>
<dbReference type="FunFam" id="3.40.50.1260:FF:000006">
    <property type="entry name" value="Phosphoglycerate kinase"/>
    <property type="match status" value="1"/>
</dbReference>
<dbReference type="Gene3D" id="3.40.50.1260">
    <property type="entry name" value="Phosphoglycerate kinase, N-terminal domain"/>
    <property type="match status" value="2"/>
</dbReference>
<evidence type="ECO:0000256" key="9">
    <source>
        <dbReference type="ARBA" id="ARBA00022741"/>
    </source>
</evidence>
<dbReference type="GO" id="GO:0005524">
    <property type="term" value="F:ATP binding"/>
    <property type="evidence" value="ECO:0007669"/>
    <property type="project" value="UniProtKB-KW"/>
</dbReference>
<comment type="similarity">
    <text evidence="3 13 16">Belongs to the phosphoglycerate kinase family.</text>
</comment>
<keyword evidence="7 13" id="KW-0963">Cytoplasm</keyword>
<feature type="binding site" evidence="13">
    <location>
        <position position="152"/>
    </location>
    <ligand>
        <name>substrate</name>
    </ligand>
</feature>
<dbReference type="GO" id="GO:0005829">
    <property type="term" value="C:cytosol"/>
    <property type="evidence" value="ECO:0007669"/>
    <property type="project" value="TreeGrafter"/>
</dbReference>
<feature type="binding site" evidence="13 15">
    <location>
        <position position="320"/>
    </location>
    <ligand>
        <name>ATP</name>
        <dbReference type="ChEBI" id="CHEBI:30616"/>
    </ligand>
</feature>
<evidence type="ECO:0000256" key="8">
    <source>
        <dbReference type="ARBA" id="ARBA00022679"/>
    </source>
</evidence>
<evidence type="ECO:0000256" key="15">
    <source>
        <dbReference type="PIRSR" id="PIRSR000724-2"/>
    </source>
</evidence>
<feature type="binding site" evidence="13 14">
    <location>
        <begin position="60"/>
        <end position="63"/>
    </location>
    <ligand>
        <name>substrate</name>
    </ligand>
</feature>
<dbReference type="GO" id="GO:0006094">
    <property type="term" value="P:gluconeogenesis"/>
    <property type="evidence" value="ECO:0007669"/>
    <property type="project" value="TreeGrafter"/>
</dbReference>
<protein>
    <recommendedName>
        <fullName evidence="6 13">Phosphoglycerate kinase</fullName>
        <ecNumber evidence="5 13">2.7.2.3</ecNumber>
    </recommendedName>
</protein>
<dbReference type="GO" id="GO:0006096">
    <property type="term" value="P:glycolytic process"/>
    <property type="evidence" value="ECO:0007669"/>
    <property type="project" value="UniProtKB-UniRule"/>
</dbReference>
<dbReference type="PANTHER" id="PTHR11406:SF23">
    <property type="entry name" value="PHOSPHOGLYCERATE KINASE 1, CHLOROPLASTIC-RELATED"/>
    <property type="match status" value="1"/>
</dbReference>
<dbReference type="PIRSF" id="PIRSF000724">
    <property type="entry name" value="Pgk"/>
    <property type="match status" value="1"/>
</dbReference>
<accession>A0A1G2PMS5</accession>
<evidence type="ECO:0000256" key="1">
    <source>
        <dbReference type="ARBA" id="ARBA00000642"/>
    </source>
</evidence>
<keyword evidence="10 13" id="KW-0418">Kinase</keyword>
<evidence type="ECO:0000256" key="13">
    <source>
        <dbReference type="HAMAP-Rule" id="MF_00145"/>
    </source>
</evidence>
<dbReference type="GO" id="GO:0043531">
    <property type="term" value="F:ADP binding"/>
    <property type="evidence" value="ECO:0007669"/>
    <property type="project" value="TreeGrafter"/>
</dbReference>
<feature type="binding site" evidence="14">
    <location>
        <position position="37"/>
    </location>
    <ligand>
        <name>(2R)-3-phosphoglycerate</name>
        <dbReference type="ChEBI" id="CHEBI:58272"/>
    </ligand>
</feature>